<name>A0A975GRE8_9BACT</name>
<organism evidence="1 2">
    <name type="scientific">Desulfonema magnum</name>
    <dbReference type="NCBI Taxonomy" id="45655"/>
    <lineage>
        <taxon>Bacteria</taxon>
        <taxon>Pseudomonadati</taxon>
        <taxon>Thermodesulfobacteriota</taxon>
        <taxon>Desulfobacteria</taxon>
        <taxon>Desulfobacterales</taxon>
        <taxon>Desulfococcaceae</taxon>
        <taxon>Desulfonema</taxon>
    </lineage>
</organism>
<reference evidence="1" key="1">
    <citation type="journal article" date="2021" name="Microb. Physiol.">
        <title>Proteogenomic Insights into the Physiology of Marine, Sulfate-Reducing, Filamentous Desulfonema limicola and Desulfonema magnum.</title>
        <authorList>
            <person name="Schnaars V."/>
            <person name="Wohlbrand L."/>
            <person name="Scheve S."/>
            <person name="Hinrichs C."/>
            <person name="Reinhardt R."/>
            <person name="Rabus R."/>
        </authorList>
    </citation>
    <scope>NUCLEOTIDE SEQUENCE</scope>
    <source>
        <strain evidence="1">4be13</strain>
    </source>
</reference>
<dbReference type="Proteomes" id="UP000663722">
    <property type="component" value="Chromosome"/>
</dbReference>
<proteinExistence type="predicted"/>
<keyword evidence="2" id="KW-1185">Reference proteome</keyword>
<evidence type="ECO:0000313" key="1">
    <source>
        <dbReference type="EMBL" id="QTA90914.1"/>
    </source>
</evidence>
<gene>
    <name evidence="1" type="ORF">dnm_069760</name>
</gene>
<dbReference type="RefSeq" id="WP_207678906.1">
    <property type="nucleotide sequence ID" value="NZ_CP061800.1"/>
</dbReference>
<sequence>MPTSLRGMAEKAALRKEHRFQNLTNELTPKYLKWCRQRLNKKSAPGADP</sequence>
<evidence type="ECO:0000313" key="2">
    <source>
        <dbReference type="Proteomes" id="UP000663722"/>
    </source>
</evidence>
<accession>A0A975GRE8</accession>
<protein>
    <submittedName>
        <fullName evidence="1">Uncharacterized protein</fullName>
    </submittedName>
</protein>
<dbReference type="KEGG" id="dmm:dnm_069760"/>
<dbReference type="AlphaFoldDB" id="A0A975GRE8"/>
<dbReference type="EMBL" id="CP061800">
    <property type="protein sequence ID" value="QTA90914.1"/>
    <property type="molecule type" value="Genomic_DNA"/>
</dbReference>